<reference evidence="1 2" key="1">
    <citation type="journal article" date="2024" name="G3 (Bethesda)">
        <title>Genome assembly of Hibiscus sabdariffa L. provides insights into metabolisms of medicinal natural products.</title>
        <authorList>
            <person name="Kim T."/>
        </authorList>
    </citation>
    <scope>NUCLEOTIDE SEQUENCE [LARGE SCALE GENOMIC DNA]</scope>
    <source>
        <strain evidence="1">TK-2024</strain>
        <tissue evidence="1">Old leaves</tissue>
    </source>
</reference>
<protein>
    <submittedName>
        <fullName evidence="1">Uncharacterized protein</fullName>
    </submittedName>
</protein>
<name>A0ABR2NRK5_9ROSI</name>
<sequence>MADALATLAAEFEVNIGGEMRPIEMQSLEVPAHCYNLEEEADGHPWYYDILQYIKFQSYPEGANENDKRNIRRMAAGYILDGEILY</sequence>
<evidence type="ECO:0000313" key="1">
    <source>
        <dbReference type="EMBL" id="KAK8978800.1"/>
    </source>
</evidence>
<proteinExistence type="predicted"/>
<gene>
    <name evidence="1" type="ORF">V6N11_029168</name>
</gene>
<keyword evidence="2" id="KW-1185">Reference proteome</keyword>
<dbReference type="PANTHER" id="PTHR48475">
    <property type="entry name" value="RIBONUCLEASE H"/>
    <property type="match status" value="1"/>
</dbReference>
<accession>A0ABR2NRK5</accession>
<comment type="caution">
    <text evidence="1">The sequence shown here is derived from an EMBL/GenBank/DDBJ whole genome shotgun (WGS) entry which is preliminary data.</text>
</comment>
<evidence type="ECO:0000313" key="2">
    <source>
        <dbReference type="Proteomes" id="UP001396334"/>
    </source>
</evidence>
<dbReference type="Proteomes" id="UP001396334">
    <property type="component" value="Unassembled WGS sequence"/>
</dbReference>
<organism evidence="1 2">
    <name type="scientific">Hibiscus sabdariffa</name>
    <name type="common">roselle</name>
    <dbReference type="NCBI Taxonomy" id="183260"/>
    <lineage>
        <taxon>Eukaryota</taxon>
        <taxon>Viridiplantae</taxon>
        <taxon>Streptophyta</taxon>
        <taxon>Embryophyta</taxon>
        <taxon>Tracheophyta</taxon>
        <taxon>Spermatophyta</taxon>
        <taxon>Magnoliopsida</taxon>
        <taxon>eudicotyledons</taxon>
        <taxon>Gunneridae</taxon>
        <taxon>Pentapetalae</taxon>
        <taxon>rosids</taxon>
        <taxon>malvids</taxon>
        <taxon>Malvales</taxon>
        <taxon>Malvaceae</taxon>
        <taxon>Malvoideae</taxon>
        <taxon>Hibiscus</taxon>
    </lineage>
</organism>
<dbReference type="EMBL" id="JBBPBN010000109">
    <property type="protein sequence ID" value="KAK8978800.1"/>
    <property type="molecule type" value="Genomic_DNA"/>
</dbReference>
<dbReference type="PANTHER" id="PTHR48475:SF1">
    <property type="entry name" value="RNASE H TYPE-1 DOMAIN-CONTAINING PROTEIN"/>
    <property type="match status" value="1"/>
</dbReference>